<evidence type="ECO:0000256" key="15">
    <source>
        <dbReference type="ARBA" id="ARBA00049902"/>
    </source>
</evidence>
<keyword evidence="18" id="KW-1185">Reference proteome</keyword>
<proteinExistence type="inferred from homology"/>
<dbReference type="InParanoid" id="A0A317ZLZ3"/>
<evidence type="ECO:0000256" key="7">
    <source>
        <dbReference type="ARBA" id="ARBA00022989"/>
    </source>
</evidence>
<keyword evidence="4 16" id="KW-0812">Transmembrane</keyword>
<accession>A0A317ZLZ3</accession>
<feature type="transmembrane region" description="Helical" evidence="16">
    <location>
        <begin position="171"/>
        <end position="187"/>
    </location>
</feature>
<dbReference type="GO" id="GO:0008955">
    <property type="term" value="F:peptidoglycan glycosyltransferase activity"/>
    <property type="evidence" value="ECO:0007669"/>
    <property type="project" value="UniProtKB-EC"/>
</dbReference>
<feature type="transmembrane region" description="Helical" evidence="16">
    <location>
        <begin position="344"/>
        <end position="366"/>
    </location>
</feature>
<comment type="catalytic activity">
    <reaction evidence="15">
        <text>[GlcNAc-(1-&gt;4)-Mur2Ac(oyl-L-Ala-gamma-D-Glu-L-Lys-D-Ala-D-Ala)](n)-di-trans,octa-cis-undecaprenyl diphosphate + beta-D-GlcNAc-(1-&gt;4)-Mur2Ac(oyl-L-Ala-gamma-D-Glu-L-Lys-D-Ala-D-Ala)-di-trans,octa-cis-undecaprenyl diphosphate = [GlcNAc-(1-&gt;4)-Mur2Ac(oyl-L-Ala-gamma-D-Glu-L-Lys-D-Ala-D-Ala)](n+1)-di-trans,octa-cis-undecaprenyl diphosphate + di-trans,octa-cis-undecaprenyl diphosphate + H(+)</text>
        <dbReference type="Rhea" id="RHEA:23708"/>
        <dbReference type="Rhea" id="RHEA-COMP:9602"/>
        <dbReference type="Rhea" id="RHEA-COMP:9603"/>
        <dbReference type="ChEBI" id="CHEBI:15378"/>
        <dbReference type="ChEBI" id="CHEBI:58405"/>
        <dbReference type="ChEBI" id="CHEBI:60033"/>
        <dbReference type="ChEBI" id="CHEBI:78435"/>
        <dbReference type="EC" id="2.4.99.28"/>
    </reaction>
</comment>
<feature type="transmembrane region" description="Helical" evidence="16">
    <location>
        <begin position="54"/>
        <end position="73"/>
    </location>
</feature>
<feature type="transmembrane region" description="Helical" evidence="16">
    <location>
        <begin position="148"/>
        <end position="165"/>
    </location>
</feature>
<dbReference type="EC" id="2.4.99.28" evidence="14"/>
<dbReference type="AlphaFoldDB" id="A0A317ZLZ3"/>
<dbReference type="EMBL" id="QHJQ01000002">
    <property type="protein sequence ID" value="PXA05253.1"/>
    <property type="molecule type" value="Genomic_DNA"/>
</dbReference>
<evidence type="ECO:0000256" key="11">
    <source>
        <dbReference type="ARBA" id="ARBA00038053"/>
    </source>
</evidence>
<comment type="caution">
    <text evidence="17">The sequence shown here is derived from an EMBL/GenBank/DDBJ whole genome shotgun (WGS) entry which is preliminary data.</text>
</comment>
<dbReference type="Proteomes" id="UP000247099">
    <property type="component" value="Unassembled WGS sequence"/>
</dbReference>
<dbReference type="PANTHER" id="PTHR30474">
    <property type="entry name" value="CELL CYCLE PROTEIN"/>
    <property type="match status" value="1"/>
</dbReference>
<evidence type="ECO:0000256" key="1">
    <source>
        <dbReference type="ARBA" id="ARBA00004141"/>
    </source>
</evidence>
<dbReference type="FunCoup" id="A0A317ZLZ3">
    <property type="interactions" value="141"/>
</dbReference>
<feature type="transmembrane region" description="Helical" evidence="16">
    <location>
        <begin position="119"/>
        <end position="136"/>
    </location>
</feature>
<dbReference type="OrthoDB" id="9812661at2"/>
<organism evidence="17 18">
    <name type="scientific">Coraliomargarita sinensis</name>
    <dbReference type="NCBI Taxonomy" id="2174842"/>
    <lineage>
        <taxon>Bacteria</taxon>
        <taxon>Pseudomonadati</taxon>
        <taxon>Verrucomicrobiota</taxon>
        <taxon>Opitutia</taxon>
        <taxon>Puniceicoccales</taxon>
        <taxon>Coraliomargaritaceae</taxon>
        <taxon>Coraliomargarita</taxon>
    </lineage>
</organism>
<evidence type="ECO:0000256" key="14">
    <source>
        <dbReference type="ARBA" id="ARBA00044770"/>
    </source>
</evidence>
<dbReference type="InterPro" id="IPR001182">
    <property type="entry name" value="FtsW/RodA"/>
</dbReference>
<dbReference type="GO" id="GO:0032153">
    <property type="term" value="C:cell division site"/>
    <property type="evidence" value="ECO:0007669"/>
    <property type="project" value="TreeGrafter"/>
</dbReference>
<feature type="transmembrane region" description="Helical" evidence="16">
    <location>
        <begin position="80"/>
        <end position="99"/>
    </location>
</feature>
<keyword evidence="2" id="KW-0328">Glycosyltransferase</keyword>
<dbReference type="GO" id="GO:0008360">
    <property type="term" value="P:regulation of cell shape"/>
    <property type="evidence" value="ECO:0007669"/>
    <property type="project" value="UniProtKB-KW"/>
</dbReference>
<comment type="similarity">
    <text evidence="11">Belongs to the SEDS family. FtsW subfamily.</text>
</comment>
<evidence type="ECO:0000313" key="18">
    <source>
        <dbReference type="Proteomes" id="UP000247099"/>
    </source>
</evidence>
<evidence type="ECO:0000256" key="16">
    <source>
        <dbReference type="SAM" id="Phobius"/>
    </source>
</evidence>
<comment type="subcellular location">
    <subcellularLocation>
        <location evidence="1">Membrane</location>
        <topology evidence="1">Multi-pass membrane protein</topology>
    </subcellularLocation>
</comment>
<evidence type="ECO:0000256" key="6">
    <source>
        <dbReference type="ARBA" id="ARBA00022984"/>
    </source>
</evidence>
<sequence length="380" mass="41453">MSAPLASRNPLKHIPPVGFFLCLIVFALTFLGLVVLFSASQSMHDDPTTLLRKQLIWLVFASFAGGFAFLVNLEALRDYAFILGGLAVLLLVLVLVPGIGVRVNGAQRWMEFGFMRLQVSEIGKLGLLFMLAHYLAAHRRDLDHILKGYLVPCGILAIFCGLIIIEPDFGTAFLCGAVGGIMMFLAGARLKFLIPTGVLALVTFSVAVYHDPVRLQRITSFLDVEGNRGDSAYQLWQGILAFGAGGLHGVGLGAGRQQMSFLPEAHTDFIFAIVAEELGFIFTAGVVLLYMTLFFIGVLQLRRAPNLYQYLLVMGALLFITFQALINIGVVTGSLPTKGMSLPFISYGGSNLVLMFVLTGIILNGFRSWEMPALRGQREI</sequence>
<dbReference type="Pfam" id="PF01098">
    <property type="entry name" value="FTSW_RODA_SPOVE"/>
    <property type="match status" value="1"/>
</dbReference>
<dbReference type="GO" id="GO:0051301">
    <property type="term" value="P:cell division"/>
    <property type="evidence" value="ECO:0007669"/>
    <property type="project" value="InterPro"/>
</dbReference>
<evidence type="ECO:0000256" key="4">
    <source>
        <dbReference type="ARBA" id="ARBA00022692"/>
    </source>
</evidence>
<dbReference type="GO" id="GO:0005886">
    <property type="term" value="C:plasma membrane"/>
    <property type="evidence" value="ECO:0007669"/>
    <property type="project" value="TreeGrafter"/>
</dbReference>
<name>A0A317ZLZ3_9BACT</name>
<keyword evidence="6" id="KW-0573">Peptidoglycan synthesis</keyword>
<keyword evidence="7 16" id="KW-1133">Transmembrane helix</keyword>
<feature type="transmembrane region" description="Helical" evidence="16">
    <location>
        <begin position="310"/>
        <end position="332"/>
    </location>
</feature>
<evidence type="ECO:0000256" key="5">
    <source>
        <dbReference type="ARBA" id="ARBA00022960"/>
    </source>
</evidence>
<evidence type="ECO:0000256" key="8">
    <source>
        <dbReference type="ARBA" id="ARBA00023136"/>
    </source>
</evidence>
<dbReference type="GO" id="GO:0009252">
    <property type="term" value="P:peptidoglycan biosynthetic process"/>
    <property type="evidence" value="ECO:0007669"/>
    <property type="project" value="UniProtKB-KW"/>
</dbReference>
<feature type="transmembrane region" description="Helical" evidence="16">
    <location>
        <begin position="192"/>
        <end position="210"/>
    </location>
</feature>
<evidence type="ECO:0000256" key="13">
    <source>
        <dbReference type="ARBA" id="ARBA00041418"/>
    </source>
</evidence>
<evidence type="ECO:0000256" key="3">
    <source>
        <dbReference type="ARBA" id="ARBA00022679"/>
    </source>
</evidence>
<protein>
    <recommendedName>
        <fullName evidence="12">Probable peptidoglycan glycosyltransferase FtsW</fullName>
        <ecNumber evidence="14">2.4.99.28</ecNumber>
    </recommendedName>
    <alternativeName>
        <fullName evidence="13">Cell division protein FtsW</fullName>
    </alternativeName>
    <alternativeName>
        <fullName evidence="10">Cell wall polymerase</fullName>
    </alternativeName>
    <alternativeName>
        <fullName evidence="9">Peptidoglycan polymerase</fullName>
    </alternativeName>
</protein>
<evidence type="ECO:0000256" key="9">
    <source>
        <dbReference type="ARBA" id="ARBA00032370"/>
    </source>
</evidence>
<feature type="transmembrane region" description="Helical" evidence="16">
    <location>
        <begin position="17"/>
        <end position="39"/>
    </location>
</feature>
<dbReference type="RefSeq" id="WP_110130254.1">
    <property type="nucleotide sequence ID" value="NZ_QHJQ01000002.1"/>
</dbReference>
<evidence type="ECO:0000256" key="12">
    <source>
        <dbReference type="ARBA" id="ARBA00041185"/>
    </source>
</evidence>
<keyword evidence="3" id="KW-0808">Transferase</keyword>
<keyword evidence="5" id="KW-0133">Cell shape</keyword>
<reference evidence="17 18" key="1">
    <citation type="submission" date="2018-05" db="EMBL/GenBank/DDBJ databases">
        <title>Coraliomargarita sinensis sp. nov., isolated from a marine solar saltern.</title>
        <authorList>
            <person name="Zhou L.Y."/>
        </authorList>
    </citation>
    <scope>NUCLEOTIDE SEQUENCE [LARGE SCALE GENOMIC DNA]</scope>
    <source>
        <strain evidence="17 18">WN38</strain>
    </source>
</reference>
<gene>
    <name evidence="17" type="ORF">DDZ13_04650</name>
</gene>
<dbReference type="GO" id="GO:0015648">
    <property type="term" value="F:lipid-linked peptidoglycan transporter activity"/>
    <property type="evidence" value="ECO:0007669"/>
    <property type="project" value="TreeGrafter"/>
</dbReference>
<dbReference type="PANTHER" id="PTHR30474:SF2">
    <property type="entry name" value="PEPTIDOGLYCAN GLYCOSYLTRANSFERASE FTSW-RELATED"/>
    <property type="match status" value="1"/>
</dbReference>
<keyword evidence="8 16" id="KW-0472">Membrane</keyword>
<evidence type="ECO:0000313" key="17">
    <source>
        <dbReference type="EMBL" id="PXA05253.1"/>
    </source>
</evidence>
<feature type="transmembrane region" description="Helical" evidence="16">
    <location>
        <begin position="269"/>
        <end position="298"/>
    </location>
</feature>
<evidence type="ECO:0000256" key="2">
    <source>
        <dbReference type="ARBA" id="ARBA00022676"/>
    </source>
</evidence>
<evidence type="ECO:0000256" key="10">
    <source>
        <dbReference type="ARBA" id="ARBA00033270"/>
    </source>
</evidence>